<name>A0A8R1I850_CAEJA</name>
<protein>
    <submittedName>
        <fullName evidence="1">Uncharacterized protein</fullName>
    </submittedName>
</protein>
<reference evidence="2" key="1">
    <citation type="submission" date="2010-08" db="EMBL/GenBank/DDBJ databases">
        <authorList>
            <consortium name="Caenorhabditis japonica Sequencing Consortium"/>
            <person name="Wilson R.K."/>
        </authorList>
    </citation>
    <scope>NUCLEOTIDE SEQUENCE [LARGE SCALE GENOMIC DNA]</scope>
    <source>
        <strain evidence="2">DF5081</strain>
    </source>
</reference>
<evidence type="ECO:0000313" key="2">
    <source>
        <dbReference type="Proteomes" id="UP000005237"/>
    </source>
</evidence>
<dbReference type="EnsemblMetazoa" id="CJA28609.1">
    <property type="protein sequence ID" value="CJA28609.1"/>
    <property type="gene ID" value="WBGene00184183"/>
</dbReference>
<dbReference type="Proteomes" id="UP000005237">
    <property type="component" value="Unassembled WGS sequence"/>
</dbReference>
<evidence type="ECO:0000313" key="1">
    <source>
        <dbReference type="EnsemblMetazoa" id="CJA28609.1"/>
    </source>
</evidence>
<accession>A0A8R1I850</accession>
<reference evidence="1" key="2">
    <citation type="submission" date="2022-06" db="UniProtKB">
        <authorList>
            <consortium name="EnsemblMetazoa"/>
        </authorList>
    </citation>
    <scope>IDENTIFICATION</scope>
    <source>
        <strain evidence="1">DF5081</strain>
    </source>
</reference>
<organism evidence="1 2">
    <name type="scientific">Caenorhabditis japonica</name>
    <dbReference type="NCBI Taxonomy" id="281687"/>
    <lineage>
        <taxon>Eukaryota</taxon>
        <taxon>Metazoa</taxon>
        <taxon>Ecdysozoa</taxon>
        <taxon>Nematoda</taxon>
        <taxon>Chromadorea</taxon>
        <taxon>Rhabditida</taxon>
        <taxon>Rhabditina</taxon>
        <taxon>Rhabditomorpha</taxon>
        <taxon>Rhabditoidea</taxon>
        <taxon>Rhabditidae</taxon>
        <taxon>Peloderinae</taxon>
        <taxon>Caenorhabditis</taxon>
    </lineage>
</organism>
<sequence length="73" mass="8391">MKFIFNLEVQRHWKPLEYKPITLTINLRGAVDDEVIEWAIAHSVWQLADSSFIQFPSWSYTATGCCQSSLNSA</sequence>
<keyword evidence="2" id="KW-1185">Reference proteome</keyword>
<dbReference type="AlphaFoldDB" id="A0A8R1I850"/>
<proteinExistence type="predicted"/>